<dbReference type="AlphaFoldDB" id="A0AAV4U0Y5"/>
<accession>A0AAV4U0Y5</accession>
<reference evidence="1 2" key="1">
    <citation type="submission" date="2021-06" db="EMBL/GenBank/DDBJ databases">
        <title>Caerostris extrusa draft genome.</title>
        <authorList>
            <person name="Kono N."/>
            <person name="Arakawa K."/>
        </authorList>
    </citation>
    <scope>NUCLEOTIDE SEQUENCE [LARGE SCALE GENOMIC DNA]</scope>
</reference>
<name>A0AAV4U0Y5_CAEEX</name>
<organism evidence="1 2">
    <name type="scientific">Caerostris extrusa</name>
    <name type="common">Bark spider</name>
    <name type="synonym">Caerostris bankana</name>
    <dbReference type="NCBI Taxonomy" id="172846"/>
    <lineage>
        <taxon>Eukaryota</taxon>
        <taxon>Metazoa</taxon>
        <taxon>Ecdysozoa</taxon>
        <taxon>Arthropoda</taxon>
        <taxon>Chelicerata</taxon>
        <taxon>Arachnida</taxon>
        <taxon>Araneae</taxon>
        <taxon>Araneomorphae</taxon>
        <taxon>Entelegynae</taxon>
        <taxon>Araneoidea</taxon>
        <taxon>Araneidae</taxon>
        <taxon>Caerostris</taxon>
    </lineage>
</organism>
<keyword evidence="2" id="KW-1185">Reference proteome</keyword>
<protein>
    <recommendedName>
        <fullName evidence="3">Secreted protein</fullName>
    </recommendedName>
</protein>
<gene>
    <name evidence="1" type="ORF">CEXT_551951</name>
</gene>
<evidence type="ECO:0008006" key="3">
    <source>
        <dbReference type="Google" id="ProtNLM"/>
    </source>
</evidence>
<evidence type="ECO:0000313" key="1">
    <source>
        <dbReference type="EMBL" id="GIY51405.1"/>
    </source>
</evidence>
<sequence length="104" mass="11541">MLSSLPPTLSLMLISTPSANDVKRTPVCVSVHQSRPPSSVLQQNRTCFECFPFQLIQIPKAVRHLEYRNRIPLSRSVGTRSVPSAMHSLSLGPPSRPLFEFGIV</sequence>
<proteinExistence type="predicted"/>
<comment type="caution">
    <text evidence="1">The sequence shown here is derived from an EMBL/GenBank/DDBJ whole genome shotgun (WGS) entry which is preliminary data.</text>
</comment>
<evidence type="ECO:0000313" key="2">
    <source>
        <dbReference type="Proteomes" id="UP001054945"/>
    </source>
</evidence>
<dbReference type="EMBL" id="BPLR01012101">
    <property type="protein sequence ID" value="GIY51405.1"/>
    <property type="molecule type" value="Genomic_DNA"/>
</dbReference>
<dbReference type="Proteomes" id="UP001054945">
    <property type="component" value="Unassembled WGS sequence"/>
</dbReference>